<accession>A0A6C0CM71</accession>
<proteinExistence type="predicted"/>
<evidence type="ECO:0000313" key="1">
    <source>
        <dbReference type="EMBL" id="QHT05551.1"/>
    </source>
</evidence>
<reference evidence="1" key="1">
    <citation type="journal article" date="2020" name="Nature">
        <title>Giant virus diversity and host interactions through global metagenomics.</title>
        <authorList>
            <person name="Schulz F."/>
            <person name="Roux S."/>
            <person name="Paez-Espino D."/>
            <person name="Jungbluth S."/>
            <person name="Walsh D.A."/>
            <person name="Denef V.J."/>
            <person name="McMahon K.D."/>
            <person name="Konstantinidis K.T."/>
            <person name="Eloe-Fadrosh E.A."/>
            <person name="Kyrpides N.C."/>
            <person name="Woyke T."/>
        </authorList>
    </citation>
    <scope>NUCLEOTIDE SEQUENCE</scope>
    <source>
        <strain evidence="1">GVMAG-M-3300021389-45</strain>
    </source>
</reference>
<dbReference type="AlphaFoldDB" id="A0A6C0CM71"/>
<dbReference type="EMBL" id="MN739457">
    <property type="protein sequence ID" value="QHT05551.1"/>
    <property type="molecule type" value="Genomic_DNA"/>
</dbReference>
<protein>
    <submittedName>
        <fullName evidence="1">Uncharacterized protein</fullName>
    </submittedName>
</protein>
<name>A0A6C0CM71_9ZZZZ</name>
<sequence>MWFFLFLAFFVFMITYDPKSGTLNKYIPNSPEEKKENAPCKHGHFNEIQFAQQGYECPSNDKTNMGAIIST</sequence>
<organism evidence="1">
    <name type="scientific">viral metagenome</name>
    <dbReference type="NCBI Taxonomy" id="1070528"/>
    <lineage>
        <taxon>unclassified sequences</taxon>
        <taxon>metagenomes</taxon>
        <taxon>organismal metagenomes</taxon>
    </lineage>
</organism>